<sequence>METLVTSKIHTQNLTEPNQWQVWNRWEKILFRIAFIFIFLLIIPVTTDWYSKAISSKTVFAFLNNLTGYRPNFYSLQTPSGRWGIGAYATWGVALIVALLGASIWTFIARKSKRTNYNTLYYWLRVAVRYRIAIGIIAFGFLKLYPMQMPDPSISNLDTNFGDYNTYKIYWQIVGVSIWYEIVLGLVEIVAGVLLFFRGTVAIGAVLVAGVLYNIAHANFAYDGGVHVYSSFFVLLSLFLLIQYVPNLWRLLILKKEVTPNYYYPPLKTKKQRSIFYSTKYAFVIVFTIIFAYLRYDVHYHVGQLKEPITPGLPNAAGYYNVTEFKLNGKLLPFNPLDSVRWRSVVFERWSTLIYQVHKPFSISLANGTPNPKDIDRSYELAGIAGGRRFLYYTIDHKTQNLILQDKNRPSRDEDGPGKKNKSKEKVVKEQKLVWHFKRDGKNRIILSGLNDRKDSLYVVLDKVDRKFASKLDRSELKFNK</sequence>
<keyword evidence="2" id="KW-0812">Transmembrane</keyword>
<feature type="transmembrane region" description="Helical" evidence="2">
    <location>
        <begin position="169"/>
        <end position="187"/>
    </location>
</feature>
<evidence type="ECO:0000256" key="1">
    <source>
        <dbReference type="SAM" id="MobiDB-lite"/>
    </source>
</evidence>
<feature type="transmembrane region" description="Helical" evidence="2">
    <location>
        <begin position="29"/>
        <end position="47"/>
    </location>
</feature>
<evidence type="ECO:0000256" key="2">
    <source>
        <dbReference type="SAM" id="Phobius"/>
    </source>
</evidence>
<feature type="transmembrane region" description="Helical" evidence="2">
    <location>
        <begin position="194"/>
        <end position="216"/>
    </location>
</feature>
<dbReference type="EMBL" id="JAPJUH010000004">
    <property type="protein sequence ID" value="MCX3266240.1"/>
    <property type="molecule type" value="Genomic_DNA"/>
</dbReference>
<name>A0A9X3DFK5_9SPHI</name>
<evidence type="ECO:0008006" key="5">
    <source>
        <dbReference type="Google" id="ProtNLM"/>
    </source>
</evidence>
<dbReference type="RefSeq" id="WP_010600528.1">
    <property type="nucleotide sequence ID" value="NZ_JAPJUH010000004.1"/>
</dbReference>
<comment type="caution">
    <text evidence="3">The sequence shown here is derived from an EMBL/GenBank/DDBJ whole genome shotgun (WGS) entry which is preliminary data.</text>
</comment>
<dbReference type="Proteomes" id="UP001142592">
    <property type="component" value="Unassembled WGS sequence"/>
</dbReference>
<dbReference type="AlphaFoldDB" id="A0A9X3DFK5"/>
<proteinExistence type="predicted"/>
<accession>A0A9X3DFK5</accession>
<keyword evidence="2" id="KW-1133">Transmembrane helix</keyword>
<reference evidence="3" key="1">
    <citation type="submission" date="2022-11" db="EMBL/GenBank/DDBJ databases">
        <authorList>
            <person name="Graham C."/>
            <person name="Newman J.D."/>
        </authorList>
    </citation>
    <scope>NUCLEOTIDE SEQUENCE</scope>
    <source>
        <strain evidence="3">DSM 19486</strain>
    </source>
</reference>
<protein>
    <recommendedName>
        <fullName evidence="5">DoxX family protein</fullName>
    </recommendedName>
</protein>
<keyword evidence="2" id="KW-0472">Membrane</keyword>
<organism evidence="3 4">
    <name type="scientific">Pedobacter agri</name>
    <dbReference type="NCBI Taxonomy" id="454586"/>
    <lineage>
        <taxon>Bacteria</taxon>
        <taxon>Pseudomonadati</taxon>
        <taxon>Bacteroidota</taxon>
        <taxon>Sphingobacteriia</taxon>
        <taxon>Sphingobacteriales</taxon>
        <taxon>Sphingobacteriaceae</taxon>
        <taxon>Pedobacter</taxon>
    </lineage>
</organism>
<feature type="transmembrane region" description="Helical" evidence="2">
    <location>
        <begin position="274"/>
        <end position="294"/>
    </location>
</feature>
<feature type="region of interest" description="Disordered" evidence="1">
    <location>
        <begin position="404"/>
        <end position="427"/>
    </location>
</feature>
<feature type="compositionally biased region" description="Basic and acidic residues" evidence="1">
    <location>
        <begin position="406"/>
        <end position="427"/>
    </location>
</feature>
<evidence type="ECO:0000313" key="4">
    <source>
        <dbReference type="Proteomes" id="UP001142592"/>
    </source>
</evidence>
<feature type="transmembrane region" description="Helical" evidence="2">
    <location>
        <begin position="85"/>
        <end position="108"/>
    </location>
</feature>
<keyword evidence="4" id="KW-1185">Reference proteome</keyword>
<feature type="transmembrane region" description="Helical" evidence="2">
    <location>
        <begin position="228"/>
        <end position="253"/>
    </location>
</feature>
<gene>
    <name evidence="3" type="ORF">OQZ29_15890</name>
</gene>
<feature type="transmembrane region" description="Helical" evidence="2">
    <location>
        <begin position="120"/>
        <end position="142"/>
    </location>
</feature>
<evidence type="ECO:0000313" key="3">
    <source>
        <dbReference type="EMBL" id="MCX3266240.1"/>
    </source>
</evidence>